<keyword evidence="2" id="KW-0378">Hydrolase</keyword>
<gene>
    <name evidence="2" type="primary">amiE</name>
    <name evidence="2" type="ORF">Mame_03307</name>
</gene>
<dbReference type="Pfam" id="PF00795">
    <property type="entry name" value="CN_hydrolase"/>
    <property type="match status" value="1"/>
</dbReference>
<evidence type="ECO:0000313" key="2">
    <source>
        <dbReference type="EMBL" id="AQZ52616.1"/>
    </source>
</evidence>
<dbReference type="PANTHER" id="PTHR23088:SF27">
    <property type="entry name" value="DEAMINATED GLUTATHIONE AMIDASE"/>
    <property type="match status" value="1"/>
</dbReference>
<dbReference type="SUPFAM" id="SSF56317">
    <property type="entry name" value="Carbon-nitrogen hydrolase"/>
    <property type="match status" value="1"/>
</dbReference>
<dbReference type="InterPro" id="IPR036526">
    <property type="entry name" value="C-N_Hydrolase_sf"/>
</dbReference>
<reference evidence="2 3" key="1">
    <citation type="submission" date="2017-03" db="EMBL/GenBank/DDBJ databases">
        <title>Foreign affairs: Plasmid Transfer between Roseobacters and Rhizobia.</title>
        <authorList>
            <person name="Bartling P."/>
            <person name="Bunk B."/>
            <person name="Overmann J."/>
            <person name="Brinkmann H."/>
            <person name="Petersen J."/>
        </authorList>
    </citation>
    <scope>NUCLEOTIDE SEQUENCE [LARGE SCALE GENOMIC DNA]</scope>
    <source>
        <strain evidence="2 3">MACL11</strain>
    </source>
</reference>
<sequence length="278" mass="30631">MKIAAAQTAVSKDISTNAALIRQVISDAAAEGVKLVSFCEGALSGYSKAQIATPDDWRFFDWFGYEKELRSIAELCGMLGIFAVVGGAHRLSAMERPHNSLYVFSDSGDLLTRYDKRFLSNSEINGWYTPGAEPIVFEVDGFRFGCAICIESQFPEVFMEYERLGADAVLFSSYGIPEHFQIALRAHAGLNCLWISASTPAQKAHKGPAGIVGPDGKWAALCDVSNDTSFVTSILDRLDPGYDVPLQKARPWQAKARSGEIYREKMTTDSRSRDRKGY</sequence>
<dbReference type="STRING" id="1122214.Mame_03307"/>
<dbReference type="GO" id="GO:0004040">
    <property type="term" value="F:amidase activity"/>
    <property type="evidence" value="ECO:0007669"/>
    <property type="project" value="UniProtKB-EC"/>
</dbReference>
<name>A0A1U9Z4M1_9HYPH</name>
<dbReference type="KEGG" id="mmed:Mame_03307"/>
<dbReference type="EMBL" id="CP020330">
    <property type="protein sequence ID" value="AQZ52616.1"/>
    <property type="molecule type" value="Genomic_DNA"/>
</dbReference>
<dbReference type="EC" id="3.5.1.4" evidence="2"/>
<dbReference type="RefSeq" id="WP_018064292.1">
    <property type="nucleotide sequence ID" value="NZ_AQWH01000006.1"/>
</dbReference>
<evidence type="ECO:0000313" key="3">
    <source>
        <dbReference type="Proteomes" id="UP000191135"/>
    </source>
</evidence>
<keyword evidence="3" id="KW-1185">Reference proteome</keyword>
<dbReference type="CDD" id="cd07197">
    <property type="entry name" value="nitrilase"/>
    <property type="match status" value="1"/>
</dbReference>
<dbReference type="Gene3D" id="3.60.110.10">
    <property type="entry name" value="Carbon-nitrogen hydrolase"/>
    <property type="match status" value="1"/>
</dbReference>
<dbReference type="AlphaFoldDB" id="A0A1U9Z4M1"/>
<dbReference type="PROSITE" id="PS50263">
    <property type="entry name" value="CN_HYDROLASE"/>
    <property type="match status" value="1"/>
</dbReference>
<dbReference type="PANTHER" id="PTHR23088">
    <property type="entry name" value="NITRILASE-RELATED"/>
    <property type="match status" value="1"/>
</dbReference>
<evidence type="ECO:0000259" key="1">
    <source>
        <dbReference type="PROSITE" id="PS50263"/>
    </source>
</evidence>
<dbReference type="OrthoDB" id="9811121at2"/>
<protein>
    <submittedName>
        <fullName evidence="2">Aliphatic amidase</fullName>
        <ecNumber evidence="2">3.5.1.4</ecNumber>
    </submittedName>
</protein>
<dbReference type="InterPro" id="IPR003010">
    <property type="entry name" value="C-N_Hydrolase"/>
</dbReference>
<feature type="domain" description="CN hydrolase" evidence="1">
    <location>
        <begin position="1"/>
        <end position="237"/>
    </location>
</feature>
<dbReference type="Proteomes" id="UP000191135">
    <property type="component" value="Chromosome"/>
</dbReference>
<proteinExistence type="predicted"/>
<accession>A0A1U9Z4M1</accession>
<organism evidence="2 3">
    <name type="scientific">Martelella mediterranea DSM 17316</name>
    <dbReference type="NCBI Taxonomy" id="1122214"/>
    <lineage>
        <taxon>Bacteria</taxon>
        <taxon>Pseudomonadati</taxon>
        <taxon>Pseudomonadota</taxon>
        <taxon>Alphaproteobacteria</taxon>
        <taxon>Hyphomicrobiales</taxon>
        <taxon>Aurantimonadaceae</taxon>
        <taxon>Martelella</taxon>
    </lineage>
</organism>